<keyword evidence="6 8" id="KW-0472">Membrane</keyword>
<evidence type="ECO:0000313" key="9">
    <source>
        <dbReference type="EMBL" id="KIW61707.1"/>
    </source>
</evidence>
<feature type="region of interest" description="Disordered" evidence="7">
    <location>
        <begin position="200"/>
        <end position="222"/>
    </location>
</feature>
<feature type="transmembrane region" description="Helical" evidence="8">
    <location>
        <begin position="165"/>
        <end position="190"/>
    </location>
</feature>
<dbReference type="OrthoDB" id="205546at2759"/>
<name>A0A0D2DHD8_9EURO</name>
<dbReference type="Proteomes" id="UP000054342">
    <property type="component" value="Unassembled WGS sequence"/>
</dbReference>
<protein>
    <recommendedName>
        <fullName evidence="11">INSIG domain-containing protein</fullName>
    </recommendedName>
</protein>
<accession>A0A0D2DHD8</accession>
<keyword evidence="4" id="KW-0256">Endoplasmic reticulum</keyword>
<evidence type="ECO:0000256" key="4">
    <source>
        <dbReference type="ARBA" id="ARBA00022824"/>
    </source>
</evidence>
<evidence type="ECO:0000256" key="8">
    <source>
        <dbReference type="SAM" id="Phobius"/>
    </source>
</evidence>
<feature type="transmembrane region" description="Helical" evidence="8">
    <location>
        <begin position="230"/>
        <end position="249"/>
    </location>
</feature>
<dbReference type="Pfam" id="PF07281">
    <property type="entry name" value="INSIG"/>
    <property type="match status" value="1"/>
</dbReference>
<evidence type="ECO:0000313" key="10">
    <source>
        <dbReference type="Proteomes" id="UP000054342"/>
    </source>
</evidence>
<feature type="transmembrane region" description="Helical" evidence="8">
    <location>
        <begin position="123"/>
        <end position="145"/>
    </location>
</feature>
<gene>
    <name evidence="9" type="ORF">PV05_01797</name>
</gene>
<dbReference type="GeneID" id="25323705"/>
<evidence type="ECO:0008006" key="11">
    <source>
        <dbReference type="Google" id="ProtNLM"/>
    </source>
</evidence>
<evidence type="ECO:0000256" key="6">
    <source>
        <dbReference type="ARBA" id="ARBA00023136"/>
    </source>
</evidence>
<dbReference type="PANTHER" id="PTHR15301:SF3">
    <property type="entry name" value="PROTEIN NSG1-RELATED"/>
    <property type="match status" value="1"/>
</dbReference>
<keyword evidence="3 8" id="KW-0812">Transmembrane</keyword>
<dbReference type="STRING" id="348802.A0A0D2DHD8"/>
<feature type="transmembrane region" description="Helical" evidence="8">
    <location>
        <begin position="318"/>
        <end position="337"/>
    </location>
</feature>
<keyword evidence="5 8" id="KW-1133">Transmembrane helix</keyword>
<proteinExistence type="inferred from homology"/>
<sequence length="343" mass="37279">MEMPQVYRPIPRRAFEIAPASTDSSMPPSPASEAVNNELLAGQKSDSTPSRTRSILNLTSSTLLGIYSPISDGNKEELSTPWGTGAQTPIQGRSVDDSIPHEPSLTWPRDATKPRLKQKRKDVIPILFQTILLFAFGIGYGSIVTHLHKTQRITPVPVPDVERSSLWYLVSWGVFGIVLGNALPLVDAFWETTVSTAMKRDQATQSRKSDAAPKATPDGTTASDSGLGPMWYSAVRSVGVFVGIAFAVRRLPWQSTLQVALTLALANPVLWYLIDRSLPGFAFSAVVSVAGTLALLLVDPDFVPVPAIHQQMASEQFGVYTWLASILFCTSICFGAIGRRLQL</sequence>
<dbReference type="GO" id="GO:0016126">
    <property type="term" value="P:sterol biosynthetic process"/>
    <property type="evidence" value="ECO:0007669"/>
    <property type="project" value="TreeGrafter"/>
</dbReference>
<dbReference type="InterPro" id="IPR025929">
    <property type="entry name" value="INSIG_fam"/>
</dbReference>
<evidence type="ECO:0000256" key="1">
    <source>
        <dbReference type="ARBA" id="ARBA00004477"/>
    </source>
</evidence>
<feature type="transmembrane region" description="Helical" evidence="8">
    <location>
        <begin position="281"/>
        <end position="298"/>
    </location>
</feature>
<dbReference type="GO" id="GO:0005789">
    <property type="term" value="C:endoplasmic reticulum membrane"/>
    <property type="evidence" value="ECO:0007669"/>
    <property type="project" value="UniProtKB-SubCell"/>
</dbReference>
<evidence type="ECO:0000256" key="2">
    <source>
        <dbReference type="ARBA" id="ARBA00007475"/>
    </source>
</evidence>
<reference evidence="9 10" key="1">
    <citation type="submission" date="2015-01" db="EMBL/GenBank/DDBJ databases">
        <title>The Genome Sequence of Exophiala xenobiotica CBS118157.</title>
        <authorList>
            <consortium name="The Broad Institute Genomics Platform"/>
            <person name="Cuomo C."/>
            <person name="de Hoog S."/>
            <person name="Gorbushina A."/>
            <person name="Stielow B."/>
            <person name="Teixiera M."/>
            <person name="Abouelleil A."/>
            <person name="Chapman S.B."/>
            <person name="Priest M."/>
            <person name="Young S.K."/>
            <person name="Wortman J."/>
            <person name="Nusbaum C."/>
            <person name="Birren B."/>
        </authorList>
    </citation>
    <scope>NUCLEOTIDE SEQUENCE [LARGE SCALE GENOMIC DNA]</scope>
    <source>
        <strain evidence="9 10">CBS 118157</strain>
    </source>
</reference>
<dbReference type="PANTHER" id="PTHR15301">
    <property type="entry name" value="INSULIN-INDUCED GENE 1"/>
    <property type="match status" value="1"/>
</dbReference>
<evidence type="ECO:0000256" key="7">
    <source>
        <dbReference type="SAM" id="MobiDB-lite"/>
    </source>
</evidence>
<dbReference type="EMBL" id="KN847317">
    <property type="protein sequence ID" value="KIW61707.1"/>
    <property type="molecule type" value="Genomic_DNA"/>
</dbReference>
<comment type="similarity">
    <text evidence="2">Belongs to the INSIG family.</text>
</comment>
<comment type="subcellular location">
    <subcellularLocation>
        <location evidence="1">Endoplasmic reticulum membrane</location>
        <topology evidence="1">Multi-pass membrane protein</topology>
    </subcellularLocation>
</comment>
<evidence type="ECO:0000256" key="3">
    <source>
        <dbReference type="ARBA" id="ARBA00022692"/>
    </source>
</evidence>
<dbReference type="HOGENOM" id="CLU_039316_0_0_1"/>
<organism evidence="9 10">
    <name type="scientific">Exophiala xenobiotica</name>
    <dbReference type="NCBI Taxonomy" id="348802"/>
    <lineage>
        <taxon>Eukaryota</taxon>
        <taxon>Fungi</taxon>
        <taxon>Dikarya</taxon>
        <taxon>Ascomycota</taxon>
        <taxon>Pezizomycotina</taxon>
        <taxon>Eurotiomycetes</taxon>
        <taxon>Chaetothyriomycetidae</taxon>
        <taxon>Chaetothyriales</taxon>
        <taxon>Herpotrichiellaceae</taxon>
        <taxon>Exophiala</taxon>
    </lineage>
</organism>
<feature type="compositionally biased region" description="Polar residues" evidence="7">
    <location>
        <begin position="82"/>
        <end position="91"/>
    </location>
</feature>
<feature type="compositionally biased region" description="Basic and acidic residues" evidence="7">
    <location>
        <begin position="200"/>
        <end position="211"/>
    </location>
</feature>
<feature type="transmembrane region" description="Helical" evidence="8">
    <location>
        <begin position="255"/>
        <end position="274"/>
    </location>
</feature>
<keyword evidence="10" id="KW-1185">Reference proteome</keyword>
<dbReference type="RefSeq" id="XP_013322291.1">
    <property type="nucleotide sequence ID" value="XM_013466837.1"/>
</dbReference>
<dbReference type="AlphaFoldDB" id="A0A0D2DHD8"/>
<feature type="region of interest" description="Disordered" evidence="7">
    <location>
        <begin position="82"/>
        <end position="103"/>
    </location>
</feature>
<feature type="region of interest" description="Disordered" evidence="7">
    <location>
        <begin position="1"/>
        <end position="52"/>
    </location>
</feature>
<evidence type="ECO:0000256" key="5">
    <source>
        <dbReference type="ARBA" id="ARBA00022989"/>
    </source>
</evidence>